<dbReference type="AlphaFoldDB" id="A0A1H7LBS1"/>
<evidence type="ECO:0000256" key="3">
    <source>
        <dbReference type="ARBA" id="ARBA00022692"/>
    </source>
</evidence>
<accession>A0A1H7LBS1</accession>
<feature type="transmembrane region" description="Helical" evidence="6">
    <location>
        <begin position="145"/>
        <end position="166"/>
    </location>
</feature>
<dbReference type="RefSeq" id="WP_424338181.1">
    <property type="nucleotide sequence ID" value="NZ_FNZQ01000002.1"/>
</dbReference>
<feature type="transmembrane region" description="Helical" evidence="6">
    <location>
        <begin position="43"/>
        <end position="64"/>
    </location>
</feature>
<keyword evidence="8" id="KW-1185">Reference proteome</keyword>
<evidence type="ECO:0000256" key="1">
    <source>
        <dbReference type="ARBA" id="ARBA00004651"/>
    </source>
</evidence>
<comment type="subcellular location">
    <subcellularLocation>
        <location evidence="1">Cell membrane</location>
        <topology evidence="1">Multi-pass membrane protein</topology>
    </subcellularLocation>
</comment>
<dbReference type="GO" id="GO:0015171">
    <property type="term" value="F:amino acid transmembrane transporter activity"/>
    <property type="evidence" value="ECO:0007669"/>
    <property type="project" value="TreeGrafter"/>
</dbReference>
<evidence type="ECO:0000256" key="2">
    <source>
        <dbReference type="ARBA" id="ARBA00022475"/>
    </source>
</evidence>
<feature type="transmembrane region" description="Helical" evidence="6">
    <location>
        <begin position="178"/>
        <end position="198"/>
    </location>
</feature>
<evidence type="ECO:0000256" key="5">
    <source>
        <dbReference type="ARBA" id="ARBA00023136"/>
    </source>
</evidence>
<proteinExistence type="predicted"/>
<keyword evidence="4 6" id="KW-1133">Transmembrane helix</keyword>
<organism evidence="7 8">
    <name type="scientific">Jannaschia helgolandensis</name>
    <dbReference type="NCBI Taxonomy" id="188906"/>
    <lineage>
        <taxon>Bacteria</taxon>
        <taxon>Pseudomonadati</taxon>
        <taxon>Pseudomonadota</taxon>
        <taxon>Alphaproteobacteria</taxon>
        <taxon>Rhodobacterales</taxon>
        <taxon>Roseobacteraceae</taxon>
        <taxon>Jannaschia</taxon>
    </lineage>
</organism>
<evidence type="ECO:0000313" key="7">
    <source>
        <dbReference type="EMBL" id="SEK96402.1"/>
    </source>
</evidence>
<dbReference type="InterPro" id="IPR001123">
    <property type="entry name" value="LeuE-type"/>
</dbReference>
<gene>
    <name evidence="7" type="ORF">SAMN04488526_1678</name>
</gene>
<sequence length="199" mass="21008">MNDLLTYALAVFFLIVTPGPGVLSTAGVGSAFGARAGLRYVTGLFIGTNLVSFAVISGVAATLLAWPPLRVMLFLASTGYLLYLAFRIATAGSKIAIIPAIRQPGIRDGLALQAINPKAYAVNTALFSGFAFLPDSPLVEVTAKLLIMNAIWLPLHFAWLGLGVWLRRLDLSGPAQRAINIAMAASMLLVVGLALLSLR</sequence>
<dbReference type="PANTHER" id="PTHR30086:SF20">
    <property type="entry name" value="ARGININE EXPORTER PROTEIN ARGO-RELATED"/>
    <property type="match status" value="1"/>
</dbReference>
<dbReference type="Pfam" id="PF01810">
    <property type="entry name" value="LysE"/>
    <property type="match status" value="1"/>
</dbReference>
<dbReference type="Proteomes" id="UP000199283">
    <property type="component" value="Unassembled WGS sequence"/>
</dbReference>
<evidence type="ECO:0000256" key="6">
    <source>
        <dbReference type="SAM" id="Phobius"/>
    </source>
</evidence>
<evidence type="ECO:0000256" key="4">
    <source>
        <dbReference type="ARBA" id="ARBA00022989"/>
    </source>
</evidence>
<keyword evidence="5 6" id="KW-0472">Membrane</keyword>
<dbReference type="EMBL" id="FNZQ01000002">
    <property type="protein sequence ID" value="SEK96402.1"/>
    <property type="molecule type" value="Genomic_DNA"/>
</dbReference>
<dbReference type="PANTHER" id="PTHR30086">
    <property type="entry name" value="ARGININE EXPORTER PROTEIN ARGO"/>
    <property type="match status" value="1"/>
</dbReference>
<dbReference type="STRING" id="188906.SAMN04488526_1678"/>
<evidence type="ECO:0000313" key="8">
    <source>
        <dbReference type="Proteomes" id="UP000199283"/>
    </source>
</evidence>
<dbReference type="GO" id="GO:0005886">
    <property type="term" value="C:plasma membrane"/>
    <property type="evidence" value="ECO:0007669"/>
    <property type="project" value="UniProtKB-SubCell"/>
</dbReference>
<keyword evidence="2" id="KW-1003">Cell membrane</keyword>
<keyword evidence="3 6" id="KW-0812">Transmembrane</keyword>
<reference evidence="7 8" key="1">
    <citation type="submission" date="2016-10" db="EMBL/GenBank/DDBJ databases">
        <authorList>
            <person name="de Groot N.N."/>
        </authorList>
    </citation>
    <scope>NUCLEOTIDE SEQUENCE [LARGE SCALE GENOMIC DNA]</scope>
    <source>
        <strain evidence="7 8">DSM 14858</strain>
    </source>
</reference>
<protein>
    <submittedName>
        <fullName evidence="7">Threonine/homoserine/homoserine lactone efflux protein</fullName>
    </submittedName>
</protein>
<name>A0A1H7LBS1_9RHOB</name>